<feature type="domain" description="CobN/magnesium chelatase" evidence="10">
    <location>
        <begin position="171"/>
        <end position="260"/>
    </location>
</feature>
<name>A0A3D0WE96_9SPHN</name>
<dbReference type="InterPro" id="IPR003672">
    <property type="entry name" value="CobN/Mg_chltase"/>
</dbReference>
<dbReference type="GO" id="GO:0015979">
    <property type="term" value="P:photosynthesis"/>
    <property type="evidence" value="ECO:0007669"/>
    <property type="project" value="UniProtKB-KW"/>
</dbReference>
<dbReference type="Proteomes" id="UP000262699">
    <property type="component" value="Unassembled WGS sequence"/>
</dbReference>
<evidence type="ECO:0000256" key="7">
    <source>
        <dbReference type="ARBA" id="ARBA00023171"/>
    </source>
</evidence>
<evidence type="ECO:0000256" key="1">
    <source>
        <dbReference type="ARBA" id="ARBA00010851"/>
    </source>
</evidence>
<keyword evidence="3" id="KW-0602">Photosynthesis</keyword>
<comment type="pathway">
    <text evidence="8">Porphyrin-containing compound metabolism.</text>
</comment>
<accession>A0A3D0WE96</accession>
<sequence length="260" mass="27741">MPADAPLHVVIVTLDNHLAGAVERAGARFAGEGAGISIGFHAASDWDHHAGALDRCIADIGRADIVIATMLFLDDHIRAVMPALEARREDCAAMLGLMSGAEVVKLTRLGAYRMDKPAKGPLALLKRLRGSSKGGGSSGAGQMKMLRRLPRMLRFIPGTAQDVRAYFLTLQYWLAGSDDNVVSMVRALAHRYAGHAVKAEAPRDYPDVGVYHPMLAGGMSERVADLPRATGARGTVGLLLLRSYLLAHDTGHYDGVIAAI</sequence>
<dbReference type="GO" id="GO:0015995">
    <property type="term" value="P:chlorophyll biosynthetic process"/>
    <property type="evidence" value="ECO:0007669"/>
    <property type="project" value="UniProtKB-KW"/>
</dbReference>
<protein>
    <recommendedName>
        <fullName evidence="2">magnesium chelatase</fullName>
        <ecNumber evidence="2">6.6.1.1</ecNumber>
    </recommendedName>
</protein>
<evidence type="ECO:0000256" key="8">
    <source>
        <dbReference type="ARBA" id="ARBA00023444"/>
    </source>
</evidence>
<dbReference type="PANTHER" id="PTHR44119:SF1">
    <property type="entry name" value="MAGNESIUM-CHELATASE SUBUNIT CHLH, CHLOROPLASTIC"/>
    <property type="match status" value="1"/>
</dbReference>
<evidence type="ECO:0000256" key="5">
    <source>
        <dbReference type="ARBA" id="ARBA00022741"/>
    </source>
</evidence>
<feature type="domain" description="Magnesium chelatase subunit H N-terminal" evidence="11">
    <location>
        <begin position="8"/>
        <end position="167"/>
    </location>
</feature>
<dbReference type="EC" id="6.6.1.1" evidence="2"/>
<comment type="similarity">
    <text evidence="1">Belongs to the Mg-chelatase subunit H family.</text>
</comment>
<evidence type="ECO:0000313" key="13">
    <source>
        <dbReference type="Proteomes" id="UP000262699"/>
    </source>
</evidence>
<dbReference type="Pfam" id="PF11965">
    <property type="entry name" value="DUF3479"/>
    <property type="match status" value="1"/>
</dbReference>
<evidence type="ECO:0000256" key="9">
    <source>
        <dbReference type="ARBA" id="ARBA00048693"/>
    </source>
</evidence>
<dbReference type="Pfam" id="PF02514">
    <property type="entry name" value="CobN-Mg_chel"/>
    <property type="match status" value="1"/>
</dbReference>
<evidence type="ECO:0000256" key="3">
    <source>
        <dbReference type="ARBA" id="ARBA00022531"/>
    </source>
</evidence>
<dbReference type="GO" id="GO:0005524">
    <property type="term" value="F:ATP binding"/>
    <property type="evidence" value="ECO:0007669"/>
    <property type="project" value="UniProtKB-KW"/>
</dbReference>
<comment type="catalytic activity">
    <reaction evidence="9">
        <text>protoporphyrin IX + Mg(2+) + ATP + H2O = Mg-protoporphyrin IX + ADP + phosphate + 3 H(+)</text>
        <dbReference type="Rhea" id="RHEA:13961"/>
        <dbReference type="ChEBI" id="CHEBI:15377"/>
        <dbReference type="ChEBI" id="CHEBI:15378"/>
        <dbReference type="ChEBI" id="CHEBI:18420"/>
        <dbReference type="ChEBI" id="CHEBI:30616"/>
        <dbReference type="ChEBI" id="CHEBI:43474"/>
        <dbReference type="ChEBI" id="CHEBI:57306"/>
        <dbReference type="ChEBI" id="CHEBI:60492"/>
        <dbReference type="ChEBI" id="CHEBI:456216"/>
        <dbReference type="EC" id="6.6.1.1"/>
    </reaction>
</comment>
<reference evidence="12 13" key="1">
    <citation type="journal article" date="2018" name="Nat. Biotechnol.">
        <title>A standardized bacterial taxonomy based on genome phylogeny substantially revises the tree of life.</title>
        <authorList>
            <person name="Parks D.H."/>
            <person name="Chuvochina M."/>
            <person name="Waite D.W."/>
            <person name="Rinke C."/>
            <person name="Skarshewski A."/>
            <person name="Chaumeil P.A."/>
            <person name="Hugenholtz P."/>
        </authorList>
    </citation>
    <scope>NUCLEOTIDE SEQUENCE [LARGE SCALE GENOMIC DNA]</scope>
    <source>
        <strain evidence="12">UBA9015</strain>
    </source>
</reference>
<evidence type="ECO:0000256" key="6">
    <source>
        <dbReference type="ARBA" id="ARBA00022840"/>
    </source>
</evidence>
<dbReference type="EMBL" id="DOYJ01000250">
    <property type="protein sequence ID" value="HCB76314.1"/>
    <property type="molecule type" value="Genomic_DNA"/>
</dbReference>
<keyword evidence="4" id="KW-0436">Ligase</keyword>
<proteinExistence type="inferred from homology"/>
<evidence type="ECO:0000256" key="4">
    <source>
        <dbReference type="ARBA" id="ARBA00022598"/>
    </source>
</evidence>
<keyword evidence="6" id="KW-0067">ATP-binding</keyword>
<evidence type="ECO:0000259" key="10">
    <source>
        <dbReference type="Pfam" id="PF02514"/>
    </source>
</evidence>
<dbReference type="AlphaFoldDB" id="A0A3D0WE96"/>
<organism evidence="12 13">
    <name type="scientific">Sphingomonas bacterium</name>
    <dbReference type="NCBI Taxonomy" id="1895847"/>
    <lineage>
        <taxon>Bacteria</taxon>
        <taxon>Pseudomonadati</taxon>
        <taxon>Pseudomonadota</taxon>
        <taxon>Alphaproteobacteria</taxon>
        <taxon>Sphingomonadales</taxon>
        <taxon>Sphingomonadaceae</taxon>
        <taxon>Sphingomonas</taxon>
    </lineage>
</organism>
<feature type="non-terminal residue" evidence="12">
    <location>
        <position position="260"/>
    </location>
</feature>
<dbReference type="InterPro" id="IPR022571">
    <property type="entry name" value="Mg_chelatase_H_N"/>
</dbReference>
<dbReference type="PANTHER" id="PTHR44119">
    <property type="entry name" value="MAGNESIUM-CHELATASE SUBUNIT CHLH, CHLOROPLASTIC"/>
    <property type="match status" value="1"/>
</dbReference>
<keyword evidence="5" id="KW-0547">Nucleotide-binding</keyword>
<dbReference type="GO" id="GO:0016851">
    <property type="term" value="F:magnesium chelatase activity"/>
    <property type="evidence" value="ECO:0007669"/>
    <property type="project" value="UniProtKB-EC"/>
</dbReference>
<evidence type="ECO:0000259" key="11">
    <source>
        <dbReference type="Pfam" id="PF11965"/>
    </source>
</evidence>
<evidence type="ECO:0000256" key="2">
    <source>
        <dbReference type="ARBA" id="ARBA00012825"/>
    </source>
</evidence>
<evidence type="ECO:0000313" key="12">
    <source>
        <dbReference type="EMBL" id="HCB76314.1"/>
    </source>
</evidence>
<keyword evidence="7" id="KW-0149">Chlorophyll biosynthesis</keyword>
<gene>
    <name evidence="12" type="primary">bchH</name>
    <name evidence="12" type="ORF">DEP91_09085</name>
</gene>
<comment type="caution">
    <text evidence="12">The sequence shown here is derived from an EMBL/GenBank/DDBJ whole genome shotgun (WGS) entry which is preliminary data.</text>
</comment>